<dbReference type="PROSITE" id="PS50283">
    <property type="entry name" value="NA_SOLUT_SYMP_3"/>
    <property type="match status" value="1"/>
</dbReference>
<protein>
    <submittedName>
        <fullName evidence="10">G7142 protein</fullName>
    </submittedName>
</protein>
<evidence type="ECO:0000256" key="4">
    <source>
        <dbReference type="ARBA" id="ARBA00022692"/>
    </source>
</evidence>
<keyword evidence="3" id="KW-0813">Transport</keyword>
<feature type="transmembrane region" description="Helical" evidence="9">
    <location>
        <begin position="321"/>
        <end position="343"/>
    </location>
</feature>
<dbReference type="CDD" id="cd11476">
    <property type="entry name" value="SLC5sbd_DUR3"/>
    <property type="match status" value="1"/>
</dbReference>
<dbReference type="EMBL" id="CAXHTA020000010">
    <property type="protein sequence ID" value="CAL5224453.1"/>
    <property type="molecule type" value="Genomic_DNA"/>
</dbReference>
<name>A0ABP1FX40_9CHLO</name>
<feature type="transmembrane region" description="Helical" evidence="9">
    <location>
        <begin position="521"/>
        <end position="540"/>
    </location>
</feature>
<feature type="region of interest" description="Disordered" evidence="8">
    <location>
        <begin position="665"/>
        <end position="715"/>
    </location>
</feature>
<feature type="transmembrane region" description="Helical" evidence="9">
    <location>
        <begin position="6"/>
        <end position="26"/>
    </location>
</feature>
<sequence>MQAAGWIVIILFGFIFALLAVFLVWVDIKFAGAVYNSEQFNTAGRSIGTGLLAVDIVSHWTWASILLQSASYGYFYGTSGSYWYSVNDAVIIVLFAGSLAPLHWFTCPAVVALELKWKAPKAHTLLELVYVRWGRVAHVVFFVFAVVTNLLVSLSMLQGCVSAVNALTGVNVYGESFVPPSLEFKTRTGRLASPDKGAAMSFLIPIGVVCYVAIGGLKATFTTSYMHTVIIYIICLVLMFKVFTPSGMLGGIDNIYDRLQQMTVAIPAVGNKDGSYLTAFSSGGLQFEIIFFFSAAAQMLVDQAYWQSAIAARASCAVKGYFLASFLYLGIVFSLPVCMGLATLAFDLPVSNDEALGGLVLPAAAYVILGKAGAVLIIVIVFMAVTSSGASEMVAISSLFTFDVYRRYIDPKASGGKLITVSRISVCVWAIIMGCAMSIAQAATINVNWLITIIGVIVGGAVPPLACLLLWKRCTAPAAISGAIIGSACGIASWLACAQIMSGSITIITTGLNPPLLTGNIFSVGISTILVVVISLIFPGKGPFDWELYKERITTSEDTVKKAGALDASAVESEAETAEIARFRRPTVIAVIVIFIACMIVWPLLMLPAGDFSLGYFRFYVVLAFIILIIASVVGIVYPIWEARDLIAKFLTGNTFQELIEKSFHGSSRGGSRNPSMKGNKAQPAKAATDSTYNGNALDGSADAKVAQPTEPRTI</sequence>
<keyword evidence="6 9" id="KW-0472">Membrane</keyword>
<proteinExistence type="inferred from homology"/>
<dbReference type="Proteomes" id="UP001497392">
    <property type="component" value="Unassembled WGS sequence"/>
</dbReference>
<feature type="transmembrane region" description="Helical" evidence="9">
    <location>
        <begin position="617"/>
        <end position="641"/>
    </location>
</feature>
<evidence type="ECO:0000256" key="8">
    <source>
        <dbReference type="SAM" id="MobiDB-lite"/>
    </source>
</evidence>
<dbReference type="PANTHER" id="PTHR46154">
    <property type="match status" value="1"/>
</dbReference>
<reference evidence="10 11" key="1">
    <citation type="submission" date="2024-06" db="EMBL/GenBank/DDBJ databases">
        <authorList>
            <person name="Kraege A."/>
            <person name="Thomma B."/>
        </authorList>
    </citation>
    <scope>NUCLEOTIDE SEQUENCE [LARGE SCALE GENOMIC DNA]</scope>
</reference>
<feature type="transmembrane region" description="Helical" evidence="9">
    <location>
        <begin position="449"/>
        <end position="471"/>
    </location>
</feature>
<organism evidence="10 11">
    <name type="scientific">Coccomyxa viridis</name>
    <dbReference type="NCBI Taxonomy" id="1274662"/>
    <lineage>
        <taxon>Eukaryota</taxon>
        <taxon>Viridiplantae</taxon>
        <taxon>Chlorophyta</taxon>
        <taxon>core chlorophytes</taxon>
        <taxon>Trebouxiophyceae</taxon>
        <taxon>Trebouxiophyceae incertae sedis</taxon>
        <taxon>Coccomyxaceae</taxon>
        <taxon>Coccomyxa</taxon>
    </lineage>
</organism>
<comment type="similarity">
    <text evidence="2 7">Belongs to the sodium:solute symporter (SSF) (TC 2.A.21) family.</text>
</comment>
<feature type="transmembrane region" description="Helical" evidence="9">
    <location>
        <begin position="587"/>
        <end position="605"/>
    </location>
</feature>
<feature type="transmembrane region" description="Helical" evidence="9">
    <location>
        <begin position="136"/>
        <end position="157"/>
    </location>
</feature>
<feature type="transmembrane region" description="Helical" evidence="9">
    <location>
        <begin position="363"/>
        <end position="385"/>
    </location>
</feature>
<feature type="transmembrane region" description="Helical" evidence="9">
    <location>
        <begin position="478"/>
        <end position="501"/>
    </location>
</feature>
<feature type="transmembrane region" description="Helical" evidence="9">
    <location>
        <begin position="89"/>
        <end position="115"/>
    </location>
</feature>
<feature type="transmembrane region" description="Helical" evidence="9">
    <location>
        <begin position="47"/>
        <end position="69"/>
    </location>
</feature>
<feature type="transmembrane region" description="Helical" evidence="9">
    <location>
        <begin position="276"/>
        <end position="301"/>
    </location>
</feature>
<gene>
    <name evidence="10" type="primary">g7142</name>
    <name evidence="10" type="ORF">VP750_LOCUS6112</name>
</gene>
<evidence type="ECO:0000256" key="2">
    <source>
        <dbReference type="ARBA" id="ARBA00006434"/>
    </source>
</evidence>
<evidence type="ECO:0000256" key="3">
    <source>
        <dbReference type="ARBA" id="ARBA00022448"/>
    </source>
</evidence>
<keyword evidence="11" id="KW-1185">Reference proteome</keyword>
<dbReference type="InterPro" id="IPR001734">
    <property type="entry name" value="Na/solute_symporter"/>
</dbReference>
<evidence type="ECO:0000256" key="9">
    <source>
        <dbReference type="SAM" id="Phobius"/>
    </source>
</evidence>
<evidence type="ECO:0000256" key="6">
    <source>
        <dbReference type="ARBA" id="ARBA00023136"/>
    </source>
</evidence>
<evidence type="ECO:0000313" key="10">
    <source>
        <dbReference type="EMBL" id="CAL5224453.1"/>
    </source>
</evidence>
<dbReference type="Pfam" id="PF00474">
    <property type="entry name" value="SSF"/>
    <property type="match status" value="1"/>
</dbReference>
<comment type="caution">
    <text evidence="10">The sequence shown here is derived from an EMBL/GenBank/DDBJ whole genome shotgun (WGS) entry which is preliminary data.</text>
</comment>
<keyword evidence="5 9" id="KW-1133">Transmembrane helix</keyword>
<feature type="transmembrane region" description="Helical" evidence="9">
    <location>
        <begin position="229"/>
        <end position="256"/>
    </location>
</feature>
<evidence type="ECO:0000256" key="7">
    <source>
        <dbReference type="RuleBase" id="RU362091"/>
    </source>
</evidence>
<feature type="transmembrane region" description="Helical" evidence="9">
    <location>
        <begin position="198"/>
        <end position="217"/>
    </location>
</feature>
<evidence type="ECO:0000256" key="5">
    <source>
        <dbReference type="ARBA" id="ARBA00022989"/>
    </source>
</evidence>
<dbReference type="PANTHER" id="PTHR46154:SF4">
    <property type="entry name" value="UREA ACTIVE TRANSPORTER"/>
    <property type="match status" value="1"/>
</dbReference>
<feature type="transmembrane region" description="Helical" evidence="9">
    <location>
        <begin position="424"/>
        <end position="443"/>
    </location>
</feature>
<dbReference type="InterPro" id="IPR038377">
    <property type="entry name" value="Na/Glc_symporter_sf"/>
</dbReference>
<accession>A0ABP1FX40</accession>
<evidence type="ECO:0000256" key="1">
    <source>
        <dbReference type="ARBA" id="ARBA00004141"/>
    </source>
</evidence>
<keyword evidence="4 9" id="KW-0812">Transmembrane</keyword>
<dbReference type="InterPro" id="IPR031155">
    <property type="entry name" value="DUR"/>
</dbReference>
<comment type="subcellular location">
    <subcellularLocation>
        <location evidence="1">Membrane</location>
        <topology evidence="1">Multi-pass membrane protein</topology>
    </subcellularLocation>
</comment>
<evidence type="ECO:0000313" key="11">
    <source>
        <dbReference type="Proteomes" id="UP001497392"/>
    </source>
</evidence>
<dbReference type="Gene3D" id="1.20.1730.10">
    <property type="entry name" value="Sodium/glucose cotransporter"/>
    <property type="match status" value="1"/>
</dbReference>